<reference evidence="4" key="1">
    <citation type="submission" date="2021-05" db="EMBL/GenBank/DDBJ databases">
        <authorList>
            <person name="Stam R."/>
        </authorList>
    </citation>
    <scope>NUCLEOTIDE SEQUENCE</scope>
    <source>
        <strain evidence="4">CS162</strain>
    </source>
</reference>
<dbReference type="RefSeq" id="XP_043168822.1">
    <property type="nucleotide sequence ID" value="XM_043312887.1"/>
</dbReference>
<accession>A0A8J2N1J6</accession>
<dbReference type="PANTHER" id="PTHR28083">
    <property type="entry name" value="GOOD FOR FULL DBP5 ACTIVITY PROTEIN 2"/>
    <property type="match status" value="1"/>
</dbReference>
<comment type="caution">
    <text evidence="4">The sequence shown here is derived from an EMBL/GenBank/DDBJ whole genome shotgun (WGS) entry which is preliminary data.</text>
</comment>
<dbReference type="GO" id="GO:0005634">
    <property type="term" value="C:nucleus"/>
    <property type="evidence" value="ECO:0007669"/>
    <property type="project" value="TreeGrafter"/>
</dbReference>
<dbReference type="InterPro" id="IPR040151">
    <property type="entry name" value="Gfd2/YDR514C-like"/>
</dbReference>
<sequence>MSNNAQDAPVPATASPSTTTTTTTPDLRDPAIVALEGRFNEATDLEVWYHCIGGKFVPNIPAIAEEISNHIIVICLDCEHWSTNTDETTEVGVAMFSRQDVLKVACTGDFGYHGERLMEQARFYLLRPIETSHLPNQNPDSRGVNGNRFGKGRFVTFEEARQILTDLFIQPIKGIPGLKGNHPIVVLGHDVGHDKNNLKLKAIAFDMDPIGTVVRYIDTQILTRDKGYWLMPRNEQIGLRRLVEALGFEHSDSHTAANDVGRTLISAFQIALGGDKWKTDTRKSMKQVADDLERYSVITFDESLGGVEKYCWKCGTVGHMKADCVATDLHCDECEENGCEIKLGAEHVTAHCLCVANKKAVVRRQKDAAARVLKRPKVKNIARGGFMSNSRVRSMARGGTQPSSSPPPNFGGPQQYTLPYNSPPGGRGYVPHSPGGNPSRGFGGRGGQGGYGNASFGRGSGGLHIPQDG</sequence>
<keyword evidence="1" id="KW-0479">Metal-binding</keyword>
<dbReference type="InterPro" id="IPR001878">
    <property type="entry name" value="Znf_CCHC"/>
</dbReference>
<evidence type="ECO:0000313" key="5">
    <source>
        <dbReference type="Proteomes" id="UP000676310"/>
    </source>
</evidence>
<proteinExistence type="predicted"/>
<dbReference type="SUPFAM" id="SSF53098">
    <property type="entry name" value="Ribonuclease H-like"/>
    <property type="match status" value="1"/>
</dbReference>
<protein>
    <recommendedName>
        <fullName evidence="3">CCHC-type domain-containing protein</fullName>
    </recommendedName>
</protein>
<dbReference type="AlphaFoldDB" id="A0A8J2N1J6"/>
<keyword evidence="5" id="KW-1185">Reference proteome</keyword>
<keyword evidence="1" id="KW-0862">Zinc</keyword>
<dbReference type="InterPro" id="IPR048519">
    <property type="entry name" value="Gfd2/YDR514C-like_C"/>
</dbReference>
<dbReference type="OrthoDB" id="5953249at2759"/>
<dbReference type="PROSITE" id="PS50158">
    <property type="entry name" value="ZF_CCHC"/>
    <property type="match status" value="1"/>
</dbReference>
<feature type="region of interest" description="Disordered" evidence="2">
    <location>
        <begin position="383"/>
        <end position="469"/>
    </location>
</feature>
<dbReference type="GeneID" id="67017027"/>
<dbReference type="GO" id="GO:0003676">
    <property type="term" value="F:nucleic acid binding"/>
    <property type="evidence" value="ECO:0007669"/>
    <property type="project" value="InterPro"/>
</dbReference>
<dbReference type="Proteomes" id="UP000676310">
    <property type="component" value="Unassembled WGS sequence"/>
</dbReference>
<gene>
    <name evidence="4" type="ORF">ALTATR162_LOCUS5268</name>
</gene>
<feature type="domain" description="CCHC-type" evidence="3">
    <location>
        <begin position="311"/>
        <end position="324"/>
    </location>
</feature>
<feature type="region of interest" description="Disordered" evidence="2">
    <location>
        <begin position="1"/>
        <end position="27"/>
    </location>
</feature>
<name>A0A8J2N1J6_9PLEO</name>
<feature type="compositionally biased region" description="Low complexity" evidence="2">
    <location>
        <begin position="11"/>
        <end position="25"/>
    </location>
</feature>
<feature type="compositionally biased region" description="Gly residues" evidence="2">
    <location>
        <begin position="441"/>
        <end position="462"/>
    </location>
</feature>
<evidence type="ECO:0000259" key="3">
    <source>
        <dbReference type="PROSITE" id="PS50158"/>
    </source>
</evidence>
<dbReference type="PANTHER" id="PTHR28083:SF1">
    <property type="entry name" value="GOOD FOR FULL DBP5 ACTIVITY PROTEIN 2"/>
    <property type="match status" value="1"/>
</dbReference>
<organism evidence="4 5">
    <name type="scientific">Alternaria atra</name>
    <dbReference type="NCBI Taxonomy" id="119953"/>
    <lineage>
        <taxon>Eukaryota</taxon>
        <taxon>Fungi</taxon>
        <taxon>Dikarya</taxon>
        <taxon>Ascomycota</taxon>
        <taxon>Pezizomycotina</taxon>
        <taxon>Dothideomycetes</taxon>
        <taxon>Pleosporomycetidae</taxon>
        <taxon>Pleosporales</taxon>
        <taxon>Pleosporineae</taxon>
        <taxon>Pleosporaceae</taxon>
        <taxon>Alternaria</taxon>
        <taxon>Alternaria sect. Ulocladioides</taxon>
    </lineage>
</organism>
<dbReference type="EMBL" id="CAJRGZ010000019">
    <property type="protein sequence ID" value="CAG5158815.1"/>
    <property type="molecule type" value="Genomic_DNA"/>
</dbReference>
<dbReference type="GO" id="GO:0008270">
    <property type="term" value="F:zinc ion binding"/>
    <property type="evidence" value="ECO:0007669"/>
    <property type="project" value="UniProtKB-KW"/>
</dbReference>
<evidence type="ECO:0000313" key="4">
    <source>
        <dbReference type="EMBL" id="CAG5158815.1"/>
    </source>
</evidence>
<keyword evidence="1" id="KW-0863">Zinc-finger</keyword>
<dbReference type="Pfam" id="PF21762">
    <property type="entry name" value="DEDDh_C"/>
    <property type="match status" value="1"/>
</dbReference>
<evidence type="ECO:0000256" key="2">
    <source>
        <dbReference type="SAM" id="MobiDB-lite"/>
    </source>
</evidence>
<dbReference type="InterPro" id="IPR012337">
    <property type="entry name" value="RNaseH-like_sf"/>
</dbReference>
<evidence type="ECO:0000256" key="1">
    <source>
        <dbReference type="PROSITE-ProRule" id="PRU00047"/>
    </source>
</evidence>